<gene>
    <name evidence="1" type="ORF">BFLFYP10_00277</name>
</gene>
<dbReference type="EMBL" id="CACRSZ010000029">
    <property type="protein sequence ID" value="VYS95240.1"/>
    <property type="molecule type" value="Genomic_DNA"/>
</dbReference>
<dbReference type="AlphaFoldDB" id="A0A6N2STS7"/>
<sequence length="85" mass="9426">MERVGRITGTLFFMEVVVLDKGFYPVLLHEPVIFFRAVTGVCHTDTRQAVIAVPEGVGERDQGQRIGGVGKQPEVYDELVFSTCL</sequence>
<evidence type="ECO:0000313" key="1">
    <source>
        <dbReference type="EMBL" id="VYS95240.1"/>
    </source>
</evidence>
<name>A0A6N2STS7_9BACE</name>
<accession>A0A6N2STS7</accession>
<organism evidence="1">
    <name type="scientific">Bacteroides faecis</name>
    <dbReference type="NCBI Taxonomy" id="674529"/>
    <lineage>
        <taxon>Bacteria</taxon>
        <taxon>Pseudomonadati</taxon>
        <taxon>Bacteroidota</taxon>
        <taxon>Bacteroidia</taxon>
        <taxon>Bacteroidales</taxon>
        <taxon>Bacteroidaceae</taxon>
        <taxon>Bacteroides</taxon>
    </lineage>
</organism>
<protein>
    <submittedName>
        <fullName evidence="1">Uncharacterized protein</fullName>
    </submittedName>
</protein>
<proteinExistence type="predicted"/>
<reference evidence="1" key="1">
    <citation type="submission" date="2019-11" db="EMBL/GenBank/DDBJ databases">
        <authorList>
            <person name="Feng L."/>
        </authorList>
    </citation>
    <scope>NUCLEOTIDE SEQUENCE</scope>
    <source>
        <strain evidence="1">BfaecisLFYP10</strain>
    </source>
</reference>